<feature type="modified residue" description="4-aspartylphosphate" evidence="7">
    <location>
        <position position="57"/>
    </location>
</feature>
<keyword evidence="1" id="KW-0547">Nucleotide-binding</keyword>
<dbReference type="InterPro" id="IPR025944">
    <property type="entry name" value="Sigma_54_int_dom_CS"/>
</dbReference>
<dbReference type="HOGENOM" id="CLU_000445_0_6_7"/>
<dbReference type="InterPro" id="IPR027417">
    <property type="entry name" value="P-loop_NTPase"/>
</dbReference>
<dbReference type="SUPFAM" id="SSF52172">
    <property type="entry name" value="CheY-like"/>
    <property type="match status" value="1"/>
</dbReference>
<gene>
    <name evidence="10" type="ORF">Desaf_0446</name>
</gene>
<dbReference type="Gene3D" id="1.10.8.60">
    <property type="match status" value="1"/>
</dbReference>
<dbReference type="PROSITE" id="PS50045">
    <property type="entry name" value="SIGMA54_INTERACT_4"/>
    <property type="match status" value="1"/>
</dbReference>
<dbReference type="GO" id="GO:0006355">
    <property type="term" value="P:regulation of DNA-templated transcription"/>
    <property type="evidence" value="ECO:0007669"/>
    <property type="project" value="InterPro"/>
</dbReference>
<dbReference type="SUPFAM" id="SSF52540">
    <property type="entry name" value="P-loop containing nucleoside triphosphate hydrolases"/>
    <property type="match status" value="1"/>
</dbReference>
<evidence type="ECO:0000256" key="3">
    <source>
        <dbReference type="ARBA" id="ARBA00023015"/>
    </source>
</evidence>
<dbReference type="GO" id="GO:0005524">
    <property type="term" value="F:ATP binding"/>
    <property type="evidence" value="ECO:0007669"/>
    <property type="project" value="UniProtKB-KW"/>
</dbReference>
<dbReference type="SUPFAM" id="SSF46689">
    <property type="entry name" value="Homeodomain-like"/>
    <property type="match status" value="1"/>
</dbReference>
<dbReference type="GO" id="GO:0043565">
    <property type="term" value="F:sequence-specific DNA binding"/>
    <property type="evidence" value="ECO:0007669"/>
    <property type="project" value="InterPro"/>
</dbReference>
<dbReference type="STRING" id="690850.Desaf_0446"/>
<feature type="domain" description="Response regulatory" evidence="9">
    <location>
        <begin position="6"/>
        <end position="122"/>
    </location>
</feature>
<dbReference type="PANTHER" id="PTHR32071">
    <property type="entry name" value="TRANSCRIPTIONAL REGULATORY PROTEIN"/>
    <property type="match status" value="1"/>
</dbReference>
<dbReference type="SMART" id="SM00382">
    <property type="entry name" value="AAA"/>
    <property type="match status" value="1"/>
</dbReference>
<dbReference type="InterPro" id="IPR001789">
    <property type="entry name" value="Sig_transdc_resp-reg_receiver"/>
</dbReference>
<dbReference type="CDD" id="cd00009">
    <property type="entry name" value="AAA"/>
    <property type="match status" value="1"/>
</dbReference>
<dbReference type="PROSITE" id="PS00675">
    <property type="entry name" value="SIGMA54_INTERACT_1"/>
    <property type="match status" value="1"/>
</dbReference>
<name>F3YUB8_DESAF</name>
<reference evidence="10 11" key="1">
    <citation type="journal article" date="2011" name="J. Bacteriol.">
        <title>Genome sequence of the mercury-methylating and pleomorphic Desulfovibrio africanus Strain Walvis Bay.</title>
        <authorList>
            <person name="Brown S.D."/>
            <person name="Wall J.D."/>
            <person name="Kucken A.M."/>
            <person name="Gilmour C.C."/>
            <person name="Podar M."/>
            <person name="Brandt C.C."/>
            <person name="Teshima H."/>
            <person name="Detter J.C."/>
            <person name="Han C.S."/>
            <person name="Land M.L."/>
            <person name="Lucas S."/>
            <person name="Han J."/>
            <person name="Pennacchio L."/>
            <person name="Nolan M."/>
            <person name="Pitluck S."/>
            <person name="Woyke T."/>
            <person name="Goodwin L."/>
            <person name="Palumbo A.V."/>
            <person name="Elias D.A."/>
        </authorList>
    </citation>
    <scope>NUCLEOTIDE SEQUENCE [LARGE SCALE GENOMIC DNA]</scope>
    <source>
        <strain evidence="10 11">Walvis Bay</strain>
    </source>
</reference>
<dbReference type="Pfam" id="PF02954">
    <property type="entry name" value="HTH_8"/>
    <property type="match status" value="1"/>
</dbReference>
<evidence type="ECO:0000256" key="7">
    <source>
        <dbReference type="PROSITE-ProRule" id="PRU00169"/>
    </source>
</evidence>
<protein>
    <submittedName>
        <fullName evidence="10">Two component, sigma54 specific, transcriptional regulator, Fis family</fullName>
    </submittedName>
</protein>
<dbReference type="Gene3D" id="1.10.10.60">
    <property type="entry name" value="Homeodomain-like"/>
    <property type="match status" value="1"/>
</dbReference>
<dbReference type="RefSeq" id="WP_014258647.1">
    <property type="nucleotide sequence ID" value="NC_016629.1"/>
</dbReference>
<organism evidence="10 11">
    <name type="scientific">Desulfocurvibacter africanus subsp. africanus str. Walvis Bay</name>
    <dbReference type="NCBI Taxonomy" id="690850"/>
    <lineage>
        <taxon>Bacteria</taxon>
        <taxon>Pseudomonadati</taxon>
        <taxon>Thermodesulfobacteriota</taxon>
        <taxon>Desulfovibrionia</taxon>
        <taxon>Desulfovibrionales</taxon>
        <taxon>Desulfovibrionaceae</taxon>
        <taxon>Desulfocurvibacter</taxon>
    </lineage>
</organism>
<dbReference type="Pfam" id="PF25601">
    <property type="entry name" value="AAA_lid_14"/>
    <property type="match status" value="1"/>
</dbReference>
<evidence type="ECO:0000313" key="10">
    <source>
        <dbReference type="EMBL" id="EGJ48800.1"/>
    </source>
</evidence>
<evidence type="ECO:0000259" key="9">
    <source>
        <dbReference type="PROSITE" id="PS50110"/>
    </source>
</evidence>
<keyword evidence="2" id="KW-0067">ATP-binding</keyword>
<dbReference type="Pfam" id="PF00158">
    <property type="entry name" value="Sigma54_activat"/>
    <property type="match status" value="1"/>
</dbReference>
<sequence>MSAINGILIVDDEADFAKGLARLTTGLFPDQTVHVAGSAKQALEILSEHDVAVCITDMRMPGMGGLDLLAKAKGLAPHLSVVVLTAYGSIDTAVQAMKAGASDFLTKPVELEQLSLVITKGLERAQLIGENRRLRELLSLQAGRGVLIGESPAMLKLRQTVSAAAGTDYTVLIRGESGTGKELVARTIHTMSRRAREPFVDLNCPAIPEQFLESELFGHLKGAFTGADKERRGLFVAAGGGTLLLDEIGDISPSVQTKLLRCLQERTIRPLGSNKNIPVDVRILASTNQNLEARIVDKSFREDLYYRLNVMTIRTPPLRDRREDIPLLSRHFLNQACEEMGSAPKDIVPEALAWLSTRSWPGNVRELQNFIRRATVYNAGDTLTVECMRAAEDAIVDDRVESTLCGNQSLQGISPYKDAKDAILGDFTRTYVREVLATTGGNVSETARISGLSRTALQKIFSRMDIDPDEFR</sequence>
<dbReference type="AlphaFoldDB" id="F3YUB8"/>
<dbReference type="EMBL" id="CP003221">
    <property type="protein sequence ID" value="EGJ48800.1"/>
    <property type="molecule type" value="Genomic_DNA"/>
</dbReference>
<keyword evidence="4" id="KW-0238">DNA-binding</keyword>
<dbReference type="Gene3D" id="3.40.50.300">
    <property type="entry name" value="P-loop containing nucleotide triphosphate hydrolases"/>
    <property type="match status" value="1"/>
</dbReference>
<dbReference type="KEGG" id="daf:Desaf_0446"/>
<accession>F3YUB8</accession>
<dbReference type="InterPro" id="IPR009057">
    <property type="entry name" value="Homeodomain-like_sf"/>
</dbReference>
<proteinExistence type="predicted"/>
<dbReference type="Proteomes" id="UP000007844">
    <property type="component" value="Chromosome"/>
</dbReference>
<evidence type="ECO:0000313" key="11">
    <source>
        <dbReference type="Proteomes" id="UP000007844"/>
    </source>
</evidence>
<evidence type="ECO:0000256" key="4">
    <source>
        <dbReference type="ARBA" id="ARBA00023125"/>
    </source>
</evidence>
<dbReference type="SMART" id="SM00448">
    <property type="entry name" value="REC"/>
    <property type="match status" value="1"/>
</dbReference>
<dbReference type="FunFam" id="3.40.50.300:FF:000006">
    <property type="entry name" value="DNA-binding transcriptional regulator NtrC"/>
    <property type="match status" value="1"/>
</dbReference>
<evidence type="ECO:0000256" key="1">
    <source>
        <dbReference type="ARBA" id="ARBA00022741"/>
    </source>
</evidence>
<evidence type="ECO:0000259" key="8">
    <source>
        <dbReference type="PROSITE" id="PS50045"/>
    </source>
</evidence>
<dbReference type="InterPro" id="IPR002078">
    <property type="entry name" value="Sigma_54_int"/>
</dbReference>
<dbReference type="InterPro" id="IPR002197">
    <property type="entry name" value="HTH_Fis"/>
</dbReference>
<evidence type="ECO:0000256" key="5">
    <source>
        <dbReference type="ARBA" id="ARBA00023159"/>
    </source>
</evidence>
<dbReference type="InterPro" id="IPR025662">
    <property type="entry name" value="Sigma_54_int_dom_ATP-bd_1"/>
</dbReference>
<dbReference type="Pfam" id="PF00072">
    <property type="entry name" value="Response_reg"/>
    <property type="match status" value="1"/>
</dbReference>
<dbReference type="InterPro" id="IPR058031">
    <property type="entry name" value="AAA_lid_NorR"/>
</dbReference>
<dbReference type="PROSITE" id="PS50110">
    <property type="entry name" value="RESPONSE_REGULATORY"/>
    <property type="match status" value="1"/>
</dbReference>
<evidence type="ECO:0000256" key="2">
    <source>
        <dbReference type="ARBA" id="ARBA00022840"/>
    </source>
</evidence>
<dbReference type="PANTHER" id="PTHR32071:SF117">
    <property type="entry name" value="PTS-DEPENDENT DIHYDROXYACETONE KINASE OPERON REGULATORY PROTEIN-RELATED"/>
    <property type="match status" value="1"/>
</dbReference>
<evidence type="ECO:0000256" key="6">
    <source>
        <dbReference type="ARBA" id="ARBA00023163"/>
    </source>
</evidence>
<dbReference type="FunFam" id="1.10.8.60:FF:000014">
    <property type="entry name" value="DNA-binding transcriptional regulator NtrC"/>
    <property type="match status" value="1"/>
</dbReference>
<dbReference type="InterPro" id="IPR011006">
    <property type="entry name" value="CheY-like_superfamily"/>
</dbReference>
<dbReference type="Gene3D" id="3.40.50.2300">
    <property type="match status" value="1"/>
</dbReference>
<keyword evidence="5" id="KW-0010">Activator</keyword>
<keyword evidence="6" id="KW-0804">Transcription</keyword>
<dbReference type="GO" id="GO:0000160">
    <property type="term" value="P:phosphorelay signal transduction system"/>
    <property type="evidence" value="ECO:0007669"/>
    <property type="project" value="InterPro"/>
</dbReference>
<dbReference type="PROSITE" id="PS00688">
    <property type="entry name" value="SIGMA54_INTERACT_3"/>
    <property type="match status" value="1"/>
</dbReference>
<dbReference type="eggNOG" id="COG2204">
    <property type="taxonomic scope" value="Bacteria"/>
</dbReference>
<dbReference type="InterPro" id="IPR003593">
    <property type="entry name" value="AAA+_ATPase"/>
</dbReference>
<keyword evidence="11" id="KW-1185">Reference proteome</keyword>
<feature type="domain" description="Sigma-54 factor interaction" evidence="8">
    <location>
        <begin position="147"/>
        <end position="376"/>
    </location>
</feature>
<keyword evidence="3" id="KW-0805">Transcription regulation</keyword>
<keyword evidence="7" id="KW-0597">Phosphoprotein</keyword>